<dbReference type="Pfam" id="PF00781">
    <property type="entry name" value="DAGK_cat"/>
    <property type="match status" value="1"/>
</dbReference>
<feature type="domain" description="DAGKc" evidence="1">
    <location>
        <begin position="98"/>
        <end position="202"/>
    </location>
</feature>
<evidence type="ECO:0000313" key="2">
    <source>
        <dbReference type="EMBL" id="TQS41018.1"/>
    </source>
</evidence>
<dbReference type="EMBL" id="VIRS01000031">
    <property type="protein sequence ID" value="TQS41018.1"/>
    <property type="molecule type" value="Genomic_DNA"/>
</dbReference>
<protein>
    <recommendedName>
        <fullName evidence="1">DAGKc domain-containing protein</fullName>
    </recommendedName>
</protein>
<dbReference type="OrthoDB" id="3361872at2"/>
<dbReference type="InterPro" id="IPR001206">
    <property type="entry name" value="Diacylglycerol_kinase_cat_dom"/>
</dbReference>
<evidence type="ECO:0000313" key="3">
    <source>
        <dbReference type="Proteomes" id="UP000317982"/>
    </source>
</evidence>
<evidence type="ECO:0000259" key="1">
    <source>
        <dbReference type="PROSITE" id="PS50146"/>
    </source>
</evidence>
<reference evidence="2 3" key="1">
    <citation type="submission" date="2019-07" db="EMBL/GenBank/DDBJ databases">
        <title>Cryptosporangium phraense sp. nov., isolated from plant litter.</title>
        <authorList>
            <person name="Suriyachadkun C."/>
        </authorList>
    </citation>
    <scope>NUCLEOTIDE SEQUENCE [LARGE SCALE GENOMIC DNA]</scope>
    <source>
        <strain evidence="2 3">A-T 5661</strain>
    </source>
</reference>
<dbReference type="Proteomes" id="UP000317982">
    <property type="component" value="Unassembled WGS sequence"/>
</dbReference>
<organism evidence="2 3">
    <name type="scientific">Cryptosporangium phraense</name>
    <dbReference type="NCBI Taxonomy" id="2593070"/>
    <lineage>
        <taxon>Bacteria</taxon>
        <taxon>Bacillati</taxon>
        <taxon>Actinomycetota</taxon>
        <taxon>Actinomycetes</taxon>
        <taxon>Cryptosporangiales</taxon>
        <taxon>Cryptosporangiaceae</taxon>
        <taxon>Cryptosporangium</taxon>
    </lineage>
</organism>
<dbReference type="AlphaFoldDB" id="A0A545AI68"/>
<proteinExistence type="predicted"/>
<sequence length="343" mass="36006">MSGVVTALVPDHPLHFVSEEVGGLALPLVSPLGTDKHDRGHTVLHQPRNGLHVRLTNVDVLLLAPGPGVATRVPVLSCRDALRAGANVEVLELDSDSEVDDAIKRASEDEARLVIAGGDAQLRAVLRRMVRRSLPRGGERPAELPSDRTVPDLPAVGVLPLAPADDDLATKLGLPRSPSDVAAAVLSGVDRRVDLLRNDGGSVTLHGALLGGADEHGRPVAWHARIDVDDTPLSDGTEPLLACAVANADGYGSVGGLPLVVTADPADGVLEVGLALPARPARGLFGRRRAHGEIEVRRARGRAVAFTIQTDDGVPVTDDGADGTVTKKRTWWMERGAWAVYTG</sequence>
<comment type="caution">
    <text evidence="2">The sequence shown here is derived from an EMBL/GenBank/DDBJ whole genome shotgun (WGS) entry which is preliminary data.</text>
</comment>
<dbReference type="InterPro" id="IPR016064">
    <property type="entry name" value="NAD/diacylglycerol_kinase_sf"/>
</dbReference>
<dbReference type="InParanoid" id="A0A545AI68"/>
<dbReference type="Gene3D" id="3.40.50.10330">
    <property type="entry name" value="Probable inorganic polyphosphate/atp-NAD kinase, domain 1"/>
    <property type="match status" value="1"/>
</dbReference>
<dbReference type="GO" id="GO:0016301">
    <property type="term" value="F:kinase activity"/>
    <property type="evidence" value="ECO:0007669"/>
    <property type="project" value="InterPro"/>
</dbReference>
<gene>
    <name evidence="2" type="ORF">FL583_32095</name>
</gene>
<name>A0A545AI68_9ACTN</name>
<dbReference type="PROSITE" id="PS50146">
    <property type="entry name" value="DAGK"/>
    <property type="match status" value="1"/>
</dbReference>
<keyword evidence="3" id="KW-1185">Reference proteome</keyword>
<dbReference type="InterPro" id="IPR017438">
    <property type="entry name" value="ATP-NAD_kinase_N"/>
</dbReference>
<accession>A0A545AI68</accession>
<dbReference type="SUPFAM" id="SSF111331">
    <property type="entry name" value="NAD kinase/diacylglycerol kinase-like"/>
    <property type="match status" value="1"/>
</dbReference>